<dbReference type="Proteomes" id="UP001189429">
    <property type="component" value="Unassembled WGS sequence"/>
</dbReference>
<name>A0ABN9W0G3_9DINO</name>
<sequence>SSLPPSLPEDEEGQTSRAASAAASAAARRPGAPRRCRGPSAMPKRGRLSFDPDAASGDSGAEGQPASPVRAASLAAATAARFRAEAGAKARRQATAAGVGGAAAPAGAAVWATGVGGSRACGGGELVVAGAEGGHGGFHQRVLRERRRCRGDPRRGLRRPQRRAGCRLSVPAAPARGGVAAVGSGGGRGGGGGARPDRGEGAQGLCGGLQGGRDRRRKNGTGINSARAAYSGEPTGFERRVSMLA</sequence>
<organism evidence="2 3">
    <name type="scientific">Prorocentrum cordatum</name>
    <dbReference type="NCBI Taxonomy" id="2364126"/>
    <lineage>
        <taxon>Eukaryota</taxon>
        <taxon>Sar</taxon>
        <taxon>Alveolata</taxon>
        <taxon>Dinophyceae</taxon>
        <taxon>Prorocentrales</taxon>
        <taxon>Prorocentraceae</taxon>
        <taxon>Prorocentrum</taxon>
    </lineage>
</organism>
<comment type="caution">
    <text evidence="2">The sequence shown here is derived from an EMBL/GenBank/DDBJ whole genome shotgun (WGS) entry which is preliminary data.</text>
</comment>
<evidence type="ECO:0000313" key="3">
    <source>
        <dbReference type="Proteomes" id="UP001189429"/>
    </source>
</evidence>
<feature type="non-terminal residue" evidence="2">
    <location>
        <position position="245"/>
    </location>
</feature>
<dbReference type="EMBL" id="CAUYUJ010017957">
    <property type="protein sequence ID" value="CAK0879440.1"/>
    <property type="molecule type" value="Genomic_DNA"/>
</dbReference>
<reference evidence="2" key="1">
    <citation type="submission" date="2023-10" db="EMBL/GenBank/DDBJ databases">
        <authorList>
            <person name="Chen Y."/>
            <person name="Shah S."/>
            <person name="Dougan E. K."/>
            <person name="Thang M."/>
            <person name="Chan C."/>
        </authorList>
    </citation>
    <scope>NUCLEOTIDE SEQUENCE [LARGE SCALE GENOMIC DNA]</scope>
</reference>
<evidence type="ECO:0000256" key="1">
    <source>
        <dbReference type="SAM" id="MobiDB-lite"/>
    </source>
</evidence>
<accession>A0ABN9W0G3</accession>
<feature type="non-terminal residue" evidence="2">
    <location>
        <position position="1"/>
    </location>
</feature>
<gene>
    <name evidence="2" type="ORF">PCOR1329_LOCUS62874</name>
</gene>
<keyword evidence="3" id="KW-1185">Reference proteome</keyword>
<evidence type="ECO:0000313" key="2">
    <source>
        <dbReference type="EMBL" id="CAK0879440.1"/>
    </source>
</evidence>
<feature type="compositionally biased region" description="Gly residues" evidence="1">
    <location>
        <begin position="183"/>
        <end position="194"/>
    </location>
</feature>
<feature type="compositionally biased region" description="Basic and acidic residues" evidence="1">
    <location>
        <begin position="236"/>
        <end position="245"/>
    </location>
</feature>
<feature type="region of interest" description="Disordered" evidence="1">
    <location>
        <begin position="1"/>
        <end position="72"/>
    </location>
</feature>
<protein>
    <submittedName>
        <fullName evidence="2">Uncharacterized protein</fullName>
    </submittedName>
</protein>
<feature type="compositionally biased region" description="Low complexity" evidence="1">
    <location>
        <begin position="16"/>
        <end position="30"/>
    </location>
</feature>
<feature type="region of interest" description="Disordered" evidence="1">
    <location>
        <begin position="177"/>
        <end position="245"/>
    </location>
</feature>
<proteinExistence type="predicted"/>
<feature type="compositionally biased region" description="Gly residues" evidence="1">
    <location>
        <begin position="201"/>
        <end position="211"/>
    </location>
</feature>